<dbReference type="GO" id="GO:0006338">
    <property type="term" value="P:chromatin remodeling"/>
    <property type="evidence" value="ECO:0007669"/>
    <property type="project" value="UniProtKB-ARBA"/>
</dbReference>
<keyword evidence="6" id="KW-1185">Reference proteome</keyword>
<organism evidence="5 6">
    <name type="scientific">Epicoccum nigrum</name>
    <name type="common">Soil fungus</name>
    <name type="synonym">Epicoccum purpurascens</name>
    <dbReference type="NCBI Taxonomy" id="105696"/>
    <lineage>
        <taxon>Eukaryota</taxon>
        <taxon>Fungi</taxon>
        <taxon>Dikarya</taxon>
        <taxon>Ascomycota</taxon>
        <taxon>Pezizomycotina</taxon>
        <taxon>Dothideomycetes</taxon>
        <taxon>Pleosporomycetidae</taxon>
        <taxon>Pleosporales</taxon>
        <taxon>Pleosporineae</taxon>
        <taxon>Didymellaceae</taxon>
        <taxon>Epicoccum</taxon>
    </lineage>
</organism>
<dbReference type="SUPFAM" id="SSF54160">
    <property type="entry name" value="Chromo domain-like"/>
    <property type="match status" value="1"/>
</dbReference>
<feature type="compositionally biased region" description="Basic and acidic residues" evidence="3">
    <location>
        <begin position="1160"/>
        <end position="1175"/>
    </location>
</feature>
<feature type="compositionally biased region" description="Polar residues" evidence="3">
    <location>
        <begin position="1436"/>
        <end position="1445"/>
    </location>
</feature>
<feature type="region of interest" description="Disordered" evidence="3">
    <location>
        <begin position="127"/>
        <end position="212"/>
    </location>
</feature>
<feature type="compositionally biased region" description="Basic and acidic residues" evidence="3">
    <location>
        <begin position="154"/>
        <end position="163"/>
    </location>
</feature>
<feature type="region of interest" description="Disordered" evidence="3">
    <location>
        <begin position="1149"/>
        <end position="1175"/>
    </location>
</feature>
<accession>A0A1Y2LSV1</accession>
<feature type="compositionally biased region" description="Basic and acidic residues" evidence="3">
    <location>
        <begin position="712"/>
        <end position="723"/>
    </location>
</feature>
<dbReference type="InterPro" id="IPR021006">
    <property type="entry name" value="Hda2/3"/>
</dbReference>
<evidence type="ECO:0000256" key="2">
    <source>
        <dbReference type="SAM" id="Coils"/>
    </source>
</evidence>
<feature type="region of interest" description="Disordered" evidence="3">
    <location>
        <begin position="494"/>
        <end position="580"/>
    </location>
</feature>
<feature type="region of interest" description="Disordered" evidence="3">
    <location>
        <begin position="286"/>
        <end position="371"/>
    </location>
</feature>
<dbReference type="Proteomes" id="UP000193240">
    <property type="component" value="Unassembled WGS sequence"/>
</dbReference>
<evidence type="ECO:0000256" key="1">
    <source>
        <dbReference type="ARBA" id="ARBA00011353"/>
    </source>
</evidence>
<evidence type="ECO:0000256" key="3">
    <source>
        <dbReference type="SAM" id="MobiDB-lite"/>
    </source>
</evidence>
<feature type="compositionally biased region" description="Basic and acidic residues" evidence="3">
    <location>
        <begin position="127"/>
        <end position="145"/>
    </location>
</feature>
<protein>
    <recommendedName>
        <fullName evidence="4">Chromo domain-containing protein</fullName>
    </recommendedName>
</protein>
<feature type="region of interest" description="Disordered" evidence="3">
    <location>
        <begin position="1"/>
        <end position="77"/>
    </location>
</feature>
<reference evidence="5 6" key="1">
    <citation type="journal article" date="2017" name="Genome Announc.">
        <title>Genome sequence of the saprophytic ascomycete Epicoccum nigrum ICMP 19927 strain isolated from New Zealand.</title>
        <authorList>
            <person name="Fokin M."/>
            <person name="Fleetwood D."/>
            <person name="Weir B.S."/>
            <person name="Villas-Boas S.G."/>
        </authorList>
    </citation>
    <scope>NUCLEOTIDE SEQUENCE [LARGE SCALE GENOMIC DNA]</scope>
    <source>
        <strain evidence="5 6">ICMP 19927</strain>
    </source>
</reference>
<feature type="region of interest" description="Disordered" evidence="3">
    <location>
        <begin position="241"/>
        <end position="265"/>
    </location>
</feature>
<proteinExistence type="predicted"/>
<dbReference type="PROSITE" id="PS50013">
    <property type="entry name" value="CHROMO_2"/>
    <property type="match status" value="1"/>
</dbReference>
<feature type="region of interest" description="Disordered" evidence="3">
    <location>
        <begin position="640"/>
        <end position="755"/>
    </location>
</feature>
<feature type="domain" description="Chromo" evidence="4">
    <location>
        <begin position="72"/>
        <end position="133"/>
    </location>
</feature>
<dbReference type="InterPro" id="IPR000953">
    <property type="entry name" value="Chromo/chromo_shadow_dom"/>
</dbReference>
<dbReference type="OMA" id="TTHSIEH"/>
<dbReference type="InParanoid" id="A0A1Y2LSV1"/>
<keyword evidence="2" id="KW-0175">Coiled coil</keyword>
<feature type="compositionally biased region" description="Low complexity" evidence="3">
    <location>
        <begin position="24"/>
        <end position="45"/>
    </location>
</feature>
<comment type="subunit">
    <text evidence="1">Component of the NuA4 histone acetyltransferase complex.</text>
</comment>
<dbReference type="EMBL" id="KZ107850">
    <property type="protein sequence ID" value="OSS46943.1"/>
    <property type="molecule type" value="Genomic_DNA"/>
</dbReference>
<dbReference type="Pfam" id="PF11496">
    <property type="entry name" value="HDA2-3"/>
    <property type="match status" value="1"/>
</dbReference>
<sequence>MAPTKRNRPPTRITSNKRPRYIQPDTDSTSTTSSPSSPSSSSSPSSGGGGSIGGSASDSDKDEASNNSEEEWEATRILAQRGQGFGFEYLIEWKGIDFSTGKPWEPSWERANYASETLRKSWEEEKARLARERNETTATAKEPRQRGRPRKEKARLAQEKDETTGTTEQPRPRGRPKKVKPALAAQNRGVRRRPIVEISESSSESELDLPTKAASIAANTSGSASIDLDASWTSPRVNIDARSESSSHFEVPESTGESPTEATDLNSSELFVSQPAFRASGVVLNTQSSAGDGPVDADVASTLGARAHSPATSVAETVADTTQDLHSLRQSESQYEQSKATDNTETPASTEPIAPPLQDKSPYDSWSDPDAAELDHEAEPFIQFVENTTRFDEQSIRQSPASKKHSTGLPALAEEPSEVADFNTQPVVDLAESELLAVAETPQLTRILHIVQEAVSQDGQQDCAHALESTQPSLEDEPEVSLTELSVSEENAQFPFHSQHPTSFDPRSVTKPDRRASTGPPYPLNTPRVEDSRLSESPTPNTRRGSSALNNSEESTTIDEISQSDQSSRAKELSTQGCRDSVNHGRFAADLQPAVSSNQSTGSREHNAQLIPSSFFKDTQEAASESIQDFVQADLENPFGSRCSSPCSRHDSSQETPERQLQSVEHASSPIPHPPSYSLRTCDSNVPPRPSTPTPTSSSFKMTGSTGESTEEWARRMLREKQEAALAVARSKRQDMSAEGTRSPSTVPDRAPVPPAQTSLRSVAFANAKDQATETLSENPLAATSTTTDAGPSKEKAEVVAAVAAAAAVAPPVPGSFPKELADDATENMSDVDQDLDLDDYENDYDDDLDLEQGEYIVPLFIEGRQRDTYIKFLGQKTDIILKALHDKVANLTPELTDEVDRILKHSKDIETHPDLTYAEAESAMGLDLQMAEDIQPAAQFGIDNSVKFKFLGVLFNQLRKHELHAVLLLDHGNVALSNILHTFLQAAGHNFSLLNPRHDSKASSDALKITVFPSTTSPVIRPVDLIICLDVVQNAAKIRQNNWATAGGRNAPVLHLVIPHSVGHIERYLRENSTKERRTEMILVGLNQFQDRHEIGNRIDIDTPDAVQSAKLIASWLTPDDEQETPEWPLPSIGSLVDYLEVQGTQQSVKTMASSPVPERAKRSLETEDSETVKRLRYTPQPRTVPISSAVHGSDMIRVSDSVPESTATENAQLRTQLEKLVAEHRDLWKQYQDERETWSEQQTQHENREEQHRKLLRDKTDLKRALEVMTTKYDKARAQVEAQAVEKRGLIEELNAQRDLGLASDNDKDVEITRLRKEIEAAILERTKAQNSAKTSETNLEYTKDRYHIVINEAGQLKTDLTALQTQNEKLAKQASGEAARVKKLHLDISAKNMMQQINGLKNENANLKGMLRQREEDLLRAKNNSGRAAYGTRGQSTTPQPKTRSRAASPERGSNAPRGRGRISNLVAEER</sequence>
<evidence type="ECO:0000313" key="6">
    <source>
        <dbReference type="Proteomes" id="UP000193240"/>
    </source>
</evidence>
<evidence type="ECO:0000259" key="4">
    <source>
        <dbReference type="PROSITE" id="PS50013"/>
    </source>
</evidence>
<name>A0A1Y2LSV1_EPING</name>
<feature type="compositionally biased region" description="Polar residues" evidence="3">
    <location>
        <begin position="255"/>
        <end position="265"/>
    </location>
</feature>
<gene>
    <name evidence="5" type="ORF">B5807_08899</name>
</gene>
<feature type="compositionally biased region" description="Basic and acidic residues" evidence="3">
    <location>
        <begin position="648"/>
        <end position="658"/>
    </location>
</feature>
<feature type="compositionally biased region" description="Basic and acidic residues" evidence="3">
    <location>
        <begin position="241"/>
        <end position="251"/>
    </location>
</feature>
<feature type="coiled-coil region" evidence="2">
    <location>
        <begin position="1261"/>
        <end position="1427"/>
    </location>
</feature>
<dbReference type="Gene3D" id="2.40.50.40">
    <property type="match status" value="1"/>
</dbReference>
<feature type="compositionally biased region" description="Basic residues" evidence="3">
    <location>
        <begin position="1"/>
        <end position="20"/>
    </location>
</feature>
<dbReference type="Gene3D" id="3.40.50.12360">
    <property type="match status" value="1"/>
</dbReference>
<dbReference type="InterPro" id="IPR016197">
    <property type="entry name" value="Chromo-like_dom_sf"/>
</dbReference>
<feature type="compositionally biased region" description="Polar residues" evidence="3">
    <location>
        <begin position="773"/>
        <end position="790"/>
    </location>
</feature>
<dbReference type="InterPro" id="IPR038609">
    <property type="entry name" value="HDA1_su2/3_sf"/>
</dbReference>
<feature type="compositionally biased region" description="Polar residues" evidence="3">
    <location>
        <begin position="310"/>
        <end position="349"/>
    </location>
</feature>
<dbReference type="GO" id="GO:0070823">
    <property type="term" value="C:HDA1 complex"/>
    <property type="evidence" value="ECO:0007669"/>
    <property type="project" value="InterPro"/>
</dbReference>
<evidence type="ECO:0000313" key="5">
    <source>
        <dbReference type="EMBL" id="OSS46943.1"/>
    </source>
</evidence>
<feature type="region of interest" description="Disordered" evidence="3">
    <location>
        <begin position="771"/>
        <end position="793"/>
    </location>
</feature>
<feature type="compositionally biased region" description="Polar residues" evidence="3">
    <location>
        <begin position="535"/>
        <end position="578"/>
    </location>
</feature>
<feature type="region of interest" description="Disordered" evidence="3">
    <location>
        <begin position="1427"/>
        <end position="1474"/>
    </location>
</feature>